<dbReference type="InterPro" id="IPR036390">
    <property type="entry name" value="WH_DNA-bd_sf"/>
</dbReference>
<feature type="domain" description="Peptidase M24" evidence="3">
    <location>
        <begin position="29"/>
        <end position="204"/>
    </location>
</feature>
<dbReference type="AlphaFoldDB" id="A0AAV4M0R7"/>
<dbReference type="Pfam" id="PF00557">
    <property type="entry name" value="Peptidase_M24"/>
    <property type="match status" value="1"/>
</dbReference>
<dbReference type="InterPro" id="IPR047113">
    <property type="entry name" value="PA2G4/ARX1"/>
</dbReference>
<dbReference type="FunFam" id="1.10.10.10:FF:000029">
    <property type="entry name" value="Proliferation-associated 2G4, a"/>
    <property type="match status" value="1"/>
</dbReference>
<evidence type="ECO:0000256" key="1">
    <source>
        <dbReference type="ARBA" id="ARBA00007319"/>
    </source>
</evidence>
<gene>
    <name evidence="4" type="ORF">BcabD6B2_55030</name>
</gene>
<feature type="region of interest" description="Disordered" evidence="2">
    <location>
        <begin position="358"/>
        <end position="396"/>
    </location>
</feature>
<dbReference type="SUPFAM" id="SSF55920">
    <property type="entry name" value="Creatinase/aminopeptidase"/>
    <property type="match status" value="1"/>
</dbReference>
<protein>
    <submittedName>
        <fullName evidence="4">Proliferation-associated protein 2G4</fullName>
    </submittedName>
</protein>
<dbReference type="GeneID" id="94197548"/>
<organism evidence="4 5">
    <name type="scientific">Babesia caballi</name>
    <dbReference type="NCBI Taxonomy" id="5871"/>
    <lineage>
        <taxon>Eukaryota</taxon>
        <taxon>Sar</taxon>
        <taxon>Alveolata</taxon>
        <taxon>Apicomplexa</taxon>
        <taxon>Aconoidasida</taxon>
        <taxon>Piroplasmida</taxon>
        <taxon>Babesiidae</taxon>
        <taxon>Babesia</taxon>
    </lineage>
</organism>
<feature type="compositionally biased region" description="Basic and acidic residues" evidence="2">
    <location>
        <begin position="377"/>
        <end position="396"/>
    </location>
</feature>
<keyword evidence="5" id="KW-1185">Reference proteome</keyword>
<sequence length="396" mass="42724">MSSNVAANAADGKAEGNDNDLSNSDIVTKYRTAASIANATLQKVISEVKTGVAVKALCKIGDDMLLAETAKIYNKKENGRKIEKGIAFPTCVSVNELCDYFSPLEDGACIADGDLVKITVGCHVDGYVGVVSHTVYNGAAITGNAANVLTAAWTCCEAALREMRVGNSSHNVSKVIDKVAAEFKCAPVMGYVSHEIKRHVIEGSRYFTSGTRIEEKCEPFTFGPNEAYCLNVLVSTGEGKAKSTEHKTTIYRVEVQNRYTLKTTLGRAFISQVNSRFPAFPFHISSFEDERVLKVGLPEAVRHNLVTPYLVESEKSGELVAHFRFVVLLLPGGTKKISGVPFAQQDICTPEHSVQDEELKKLLSSPVNPKAKKANKAPKEGAGEQSKEEKSGSAVA</sequence>
<comment type="similarity">
    <text evidence="1">Belongs to the peptidase M24 family.</text>
</comment>
<evidence type="ECO:0000256" key="2">
    <source>
        <dbReference type="SAM" id="MobiDB-lite"/>
    </source>
</evidence>
<dbReference type="Gene3D" id="1.10.10.10">
    <property type="entry name" value="Winged helix-like DNA-binding domain superfamily/Winged helix DNA-binding domain"/>
    <property type="match status" value="1"/>
</dbReference>
<comment type="caution">
    <text evidence="4">The sequence shown here is derived from an EMBL/GenBank/DDBJ whole genome shotgun (WGS) entry which is preliminary data.</text>
</comment>
<dbReference type="Proteomes" id="UP001497744">
    <property type="component" value="Unassembled WGS sequence"/>
</dbReference>
<evidence type="ECO:0000313" key="5">
    <source>
        <dbReference type="Proteomes" id="UP001497744"/>
    </source>
</evidence>
<proteinExistence type="inferred from homology"/>
<dbReference type="InterPro" id="IPR000994">
    <property type="entry name" value="Pept_M24"/>
</dbReference>
<dbReference type="CDD" id="cd01089">
    <property type="entry name" value="PA2G4-like"/>
    <property type="match status" value="1"/>
</dbReference>
<evidence type="ECO:0000259" key="3">
    <source>
        <dbReference type="Pfam" id="PF00557"/>
    </source>
</evidence>
<dbReference type="Gene3D" id="3.90.230.10">
    <property type="entry name" value="Creatinase/methionine aminopeptidase superfamily"/>
    <property type="match status" value="1"/>
</dbReference>
<dbReference type="InterPro" id="IPR036005">
    <property type="entry name" value="Creatinase/aminopeptidase-like"/>
</dbReference>
<name>A0AAV4M0R7_BABCB</name>
<evidence type="ECO:0000313" key="4">
    <source>
        <dbReference type="EMBL" id="GIX66067.1"/>
    </source>
</evidence>
<reference evidence="4 5" key="1">
    <citation type="submission" date="2021-06" db="EMBL/GenBank/DDBJ databases">
        <title>Genome sequence of Babesia caballi.</title>
        <authorList>
            <person name="Yamagishi J."/>
            <person name="Kidaka T."/>
            <person name="Ochi A."/>
        </authorList>
    </citation>
    <scope>NUCLEOTIDE SEQUENCE [LARGE SCALE GENOMIC DNA]</scope>
    <source>
        <strain evidence="4">USDA-D6B2</strain>
    </source>
</reference>
<accession>A0AAV4M0R7</accession>
<dbReference type="SUPFAM" id="SSF46785">
    <property type="entry name" value="Winged helix' DNA-binding domain"/>
    <property type="match status" value="1"/>
</dbReference>
<dbReference type="InterPro" id="IPR036388">
    <property type="entry name" value="WH-like_DNA-bd_sf"/>
</dbReference>
<dbReference type="PANTHER" id="PTHR10804">
    <property type="entry name" value="PROTEASE FAMILY M24 METHIONYL AMINOPEPTIDASE, AMINOPEPTIDASE P"/>
    <property type="match status" value="1"/>
</dbReference>
<dbReference type="PANTHER" id="PTHR10804:SF11">
    <property type="entry name" value="PROLIFERATION-ASSOCIATED PROTEIN 2G4"/>
    <property type="match status" value="1"/>
</dbReference>
<dbReference type="RefSeq" id="XP_067718136.1">
    <property type="nucleotide sequence ID" value="XM_067862035.1"/>
</dbReference>
<dbReference type="EMBL" id="BPLF01000006">
    <property type="protein sequence ID" value="GIX66067.1"/>
    <property type="molecule type" value="Genomic_DNA"/>
</dbReference>